<dbReference type="InterPro" id="IPR002495">
    <property type="entry name" value="Glyco_trans_8"/>
</dbReference>
<dbReference type="OrthoDB" id="2014201at2759"/>
<dbReference type="SUPFAM" id="SSF53448">
    <property type="entry name" value="Nucleotide-diphospho-sugar transferases"/>
    <property type="match status" value="1"/>
</dbReference>
<dbReference type="EMBL" id="KI545873">
    <property type="protein sequence ID" value="EST06292.1"/>
    <property type="molecule type" value="Genomic_DNA"/>
</dbReference>
<organism evidence="1 2">
    <name type="scientific">Kalmanozyma brasiliensis (strain GHG001)</name>
    <name type="common">Yeast</name>
    <name type="synonym">Pseudozyma brasiliensis</name>
    <dbReference type="NCBI Taxonomy" id="1365824"/>
    <lineage>
        <taxon>Eukaryota</taxon>
        <taxon>Fungi</taxon>
        <taxon>Dikarya</taxon>
        <taxon>Basidiomycota</taxon>
        <taxon>Ustilaginomycotina</taxon>
        <taxon>Ustilaginomycetes</taxon>
        <taxon>Ustilaginales</taxon>
        <taxon>Ustilaginaceae</taxon>
        <taxon>Kalmanozyma</taxon>
    </lineage>
</organism>
<evidence type="ECO:0008006" key="3">
    <source>
        <dbReference type="Google" id="ProtNLM"/>
    </source>
</evidence>
<dbReference type="InterPro" id="IPR029044">
    <property type="entry name" value="Nucleotide-diphossugar_trans"/>
</dbReference>
<dbReference type="PANTHER" id="PTHR11183">
    <property type="entry name" value="GLYCOGENIN SUBFAMILY MEMBER"/>
    <property type="match status" value="1"/>
</dbReference>
<dbReference type="AlphaFoldDB" id="V5GJZ7"/>
<dbReference type="Gene3D" id="3.90.550.10">
    <property type="entry name" value="Spore Coat Polysaccharide Biosynthesis Protein SpsA, Chain A"/>
    <property type="match status" value="1"/>
</dbReference>
<dbReference type="STRING" id="1365824.V5GJZ7"/>
<protein>
    <recommendedName>
        <fullName evidence="3">Glycogenin glucosyltransferase</fullName>
    </recommendedName>
</protein>
<dbReference type="Proteomes" id="UP000019377">
    <property type="component" value="Unassembled WGS sequence"/>
</dbReference>
<evidence type="ECO:0000313" key="2">
    <source>
        <dbReference type="Proteomes" id="UP000019377"/>
    </source>
</evidence>
<evidence type="ECO:0000313" key="1">
    <source>
        <dbReference type="EMBL" id="EST06292.1"/>
    </source>
</evidence>
<reference evidence="2" key="1">
    <citation type="journal article" date="2013" name="Genome Announc.">
        <title>Draft genome sequence of Pseudozyma brasiliensis sp. nov. strain GHG001, a high producer of endo-1,4-xylanase isolated from an insect pest of sugarcane.</title>
        <authorList>
            <person name="Oliveira J.V.D.C."/>
            <person name="dos Santos R.A.C."/>
            <person name="Borges T.A."/>
            <person name="Riano-Pachon D.M."/>
            <person name="Goldman G.H."/>
        </authorList>
    </citation>
    <scope>NUCLEOTIDE SEQUENCE [LARGE SCALE GENOMIC DNA]</scope>
    <source>
        <strain evidence="2">GHG001</strain>
    </source>
</reference>
<dbReference type="eggNOG" id="KOG1950">
    <property type="taxonomic scope" value="Eukaryota"/>
</dbReference>
<gene>
    <name evidence="1" type="ORF">PSEUBRA_SCAF3g03808</name>
</gene>
<sequence length="415" mass="45106">MSFPSQSSRSNNAFVTLLTSDHYLPGALVLAESLRISHGISKKGKQRAATSTSSAAAGFQVVALITPDTLSVQSIKALRRSGLFDWIVGVEPIGFRQILATSNTADAASLMPATLDSDLNTKIEEMERNLGLLGRPDLTNTLTKLHAWRLGRDSAHLVTYSASSVRGPTQIWTGFDKIVFLDADALVLRRIDHLFQLGSNVHFAAAPDTGWPDAFNSGVMMLRPSTKTFEAIRSFARTTGSWDGADQGLLNDFFGPEDGMDDDTSNAGAASAPGGGWKRLSFRYNVTSHGGYTFAPAYQRYGQSINIVHFIGQNKPWNRPGPSGTAQPNPLVAPRDLDSHPITPDQPDYLLALWHSAFASLYPSSGSASPDSEIEILHTERGVEVVERRKFTVPTFHAVWDAEEREEDSAFSAPT</sequence>
<dbReference type="HOGENOM" id="CLU_017171_4_1_1"/>
<dbReference type="Pfam" id="PF01501">
    <property type="entry name" value="Glyco_transf_8"/>
    <property type="match status" value="1"/>
</dbReference>
<proteinExistence type="predicted"/>
<keyword evidence="2" id="KW-1185">Reference proteome</keyword>
<accession>V5GJZ7</accession>
<dbReference type="CDD" id="cd02537">
    <property type="entry name" value="GT8_Glycogenin"/>
    <property type="match status" value="1"/>
</dbReference>
<name>V5GJZ7_KALBG</name>
<dbReference type="GO" id="GO:0016757">
    <property type="term" value="F:glycosyltransferase activity"/>
    <property type="evidence" value="ECO:0007669"/>
    <property type="project" value="InterPro"/>
</dbReference>
<dbReference type="InterPro" id="IPR050587">
    <property type="entry name" value="GNT1/Glycosyltrans_8"/>
</dbReference>